<accession>A0A6G5AFY8</accession>
<protein>
    <submittedName>
        <fullName evidence="2">Uncharacterized protein</fullName>
    </submittedName>
</protein>
<dbReference type="EMBL" id="GIKN01007638">
    <property type="protein sequence ID" value="NIE49911.1"/>
    <property type="molecule type" value="Transcribed_RNA"/>
</dbReference>
<evidence type="ECO:0000313" key="2">
    <source>
        <dbReference type="EMBL" id="NIE49911.1"/>
    </source>
</evidence>
<organism evidence="2">
    <name type="scientific">Rhipicephalus microplus</name>
    <name type="common">Cattle tick</name>
    <name type="synonym">Boophilus microplus</name>
    <dbReference type="NCBI Taxonomy" id="6941"/>
    <lineage>
        <taxon>Eukaryota</taxon>
        <taxon>Metazoa</taxon>
        <taxon>Ecdysozoa</taxon>
        <taxon>Arthropoda</taxon>
        <taxon>Chelicerata</taxon>
        <taxon>Arachnida</taxon>
        <taxon>Acari</taxon>
        <taxon>Parasitiformes</taxon>
        <taxon>Ixodida</taxon>
        <taxon>Ixodoidea</taxon>
        <taxon>Ixodidae</taxon>
        <taxon>Rhipicephalinae</taxon>
        <taxon>Rhipicephalus</taxon>
        <taxon>Boophilus</taxon>
    </lineage>
</organism>
<reference evidence="2" key="1">
    <citation type="submission" date="2020-03" db="EMBL/GenBank/DDBJ databases">
        <title>A transcriptome and proteome of the tick Rhipicephalus microplus shaped by the genetic composition of its hosts and developmental stage.</title>
        <authorList>
            <person name="Garcia G.R."/>
            <person name="Ribeiro J.M.C."/>
            <person name="Maruyama S.R."/>
            <person name="Gardinasse L.G."/>
            <person name="Nelson K."/>
            <person name="Ferreira B.R."/>
            <person name="Andrade T.G."/>
            <person name="Santos I.K.F.M."/>
        </authorList>
    </citation>
    <scope>NUCLEOTIDE SEQUENCE</scope>
    <source>
        <strain evidence="2">NSGR</strain>
        <tissue evidence="2">Salivary glands</tissue>
    </source>
</reference>
<dbReference type="AlphaFoldDB" id="A0A6G5AFY8"/>
<keyword evidence="1" id="KW-0472">Membrane</keyword>
<name>A0A6G5AFY8_RHIMP</name>
<feature type="transmembrane region" description="Helical" evidence="1">
    <location>
        <begin position="12"/>
        <end position="30"/>
    </location>
</feature>
<keyword evidence="1" id="KW-1133">Transmembrane helix</keyword>
<proteinExistence type="predicted"/>
<evidence type="ECO:0000256" key="1">
    <source>
        <dbReference type="SAM" id="Phobius"/>
    </source>
</evidence>
<keyword evidence="1" id="KW-0812">Transmembrane</keyword>
<sequence>MEFWRESPDACIIFFVFSENVCSFHVFLIMDVRALNSCRFGCMVFHTLELRTSAAHFASCSIRVIARLPTHCCRMNAVLALRRLLVISRERVRLLASGTFHCHVFTVRRVMSK</sequence>